<proteinExistence type="predicted"/>
<evidence type="ECO:0000313" key="3">
    <source>
        <dbReference type="Proteomes" id="UP001418222"/>
    </source>
</evidence>
<accession>A0AAP0B797</accession>
<dbReference type="EMBL" id="JBBWWQ010000014">
    <property type="protein sequence ID" value="KAK8931183.1"/>
    <property type="molecule type" value="Genomic_DNA"/>
</dbReference>
<dbReference type="Proteomes" id="UP001418222">
    <property type="component" value="Unassembled WGS sequence"/>
</dbReference>
<sequence>MLLDDPVASKMWPSAVNRHNNVPVSGACIPLEGDSSELVQGKKVDMKAHGSNSIHPRKDAFSDLSMRAAGQKN</sequence>
<evidence type="ECO:0000256" key="1">
    <source>
        <dbReference type="SAM" id="MobiDB-lite"/>
    </source>
</evidence>
<comment type="caution">
    <text evidence="2">The sequence shown here is derived from an EMBL/GenBank/DDBJ whole genome shotgun (WGS) entry which is preliminary data.</text>
</comment>
<reference evidence="2 3" key="1">
    <citation type="journal article" date="2022" name="Nat. Plants">
        <title>Genomes of leafy and leafless Platanthera orchids illuminate the evolution of mycoheterotrophy.</title>
        <authorList>
            <person name="Li M.H."/>
            <person name="Liu K.W."/>
            <person name="Li Z."/>
            <person name="Lu H.C."/>
            <person name="Ye Q.L."/>
            <person name="Zhang D."/>
            <person name="Wang J.Y."/>
            <person name="Li Y.F."/>
            <person name="Zhong Z.M."/>
            <person name="Liu X."/>
            <person name="Yu X."/>
            <person name="Liu D.K."/>
            <person name="Tu X.D."/>
            <person name="Liu B."/>
            <person name="Hao Y."/>
            <person name="Liao X.Y."/>
            <person name="Jiang Y.T."/>
            <person name="Sun W.H."/>
            <person name="Chen J."/>
            <person name="Chen Y.Q."/>
            <person name="Ai Y."/>
            <person name="Zhai J.W."/>
            <person name="Wu S.S."/>
            <person name="Zhou Z."/>
            <person name="Hsiao Y.Y."/>
            <person name="Wu W.L."/>
            <person name="Chen Y.Y."/>
            <person name="Lin Y.F."/>
            <person name="Hsu J.L."/>
            <person name="Li C.Y."/>
            <person name="Wang Z.W."/>
            <person name="Zhao X."/>
            <person name="Zhong W.Y."/>
            <person name="Ma X.K."/>
            <person name="Ma L."/>
            <person name="Huang J."/>
            <person name="Chen G.Z."/>
            <person name="Huang M.Z."/>
            <person name="Huang L."/>
            <person name="Peng D.H."/>
            <person name="Luo Y.B."/>
            <person name="Zou S.Q."/>
            <person name="Chen S.P."/>
            <person name="Lan S."/>
            <person name="Tsai W.C."/>
            <person name="Van de Peer Y."/>
            <person name="Liu Z.J."/>
        </authorList>
    </citation>
    <scope>NUCLEOTIDE SEQUENCE [LARGE SCALE GENOMIC DNA]</scope>
    <source>
        <strain evidence="2">Lor287</strain>
    </source>
</reference>
<feature type="region of interest" description="Disordered" evidence="1">
    <location>
        <begin position="46"/>
        <end position="73"/>
    </location>
</feature>
<gene>
    <name evidence="2" type="ORF">KSP39_PZI016917</name>
</gene>
<protein>
    <submittedName>
        <fullName evidence="2">Uncharacterized protein</fullName>
    </submittedName>
</protein>
<keyword evidence="3" id="KW-1185">Reference proteome</keyword>
<organism evidence="2 3">
    <name type="scientific">Platanthera zijinensis</name>
    <dbReference type="NCBI Taxonomy" id="2320716"/>
    <lineage>
        <taxon>Eukaryota</taxon>
        <taxon>Viridiplantae</taxon>
        <taxon>Streptophyta</taxon>
        <taxon>Embryophyta</taxon>
        <taxon>Tracheophyta</taxon>
        <taxon>Spermatophyta</taxon>
        <taxon>Magnoliopsida</taxon>
        <taxon>Liliopsida</taxon>
        <taxon>Asparagales</taxon>
        <taxon>Orchidaceae</taxon>
        <taxon>Orchidoideae</taxon>
        <taxon>Orchideae</taxon>
        <taxon>Orchidinae</taxon>
        <taxon>Platanthera</taxon>
    </lineage>
</organism>
<name>A0AAP0B797_9ASPA</name>
<evidence type="ECO:0000313" key="2">
    <source>
        <dbReference type="EMBL" id="KAK8931183.1"/>
    </source>
</evidence>
<dbReference type="AlphaFoldDB" id="A0AAP0B797"/>